<name>A0AC11EJ53_SHEEP</name>
<reference evidence="1" key="2">
    <citation type="submission" date="2025-08" db="UniProtKB">
        <authorList>
            <consortium name="Ensembl"/>
        </authorList>
    </citation>
    <scope>IDENTIFICATION</scope>
</reference>
<accession>A0AC11EJ53</accession>
<evidence type="ECO:0000313" key="1">
    <source>
        <dbReference type="Ensembl" id="ENSOARP00020059144.1"/>
    </source>
</evidence>
<reference evidence="1" key="1">
    <citation type="submission" date="2020-11" db="EMBL/GenBank/DDBJ databases">
        <authorList>
            <person name="Davenport K.M."/>
            <person name="Bickhart D.M."/>
            <person name="Smith T.P.L."/>
            <person name="Murdoch B.M."/>
            <person name="Rosen B.D."/>
        </authorList>
    </citation>
    <scope>NUCLEOTIDE SEQUENCE [LARGE SCALE GENOMIC DNA]</scope>
    <source>
        <strain evidence="1">OAR_USU_Benz2616</strain>
    </source>
</reference>
<proteinExistence type="predicted"/>
<sequence>MPSSHLILCRPLLLPPIPPSIRVFSNESTLRMRWPKFWSFSFSISPSNEQPGLISFRMDWLDLLAVQGTLESLLQHHSSKAFLLWRSAFFTVQLLYPYMTTGKTIALTRWTFVGKVMSLLFNMLSRLVITFLPRSKRLLISWLQSSSAVILEPPKIKSATVSTVSPFISHEVMGPDAMILVF</sequence>
<organism evidence="1">
    <name type="scientific">Ovis aries</name>
    <name type="common">Sheep</name>
    <dbReference type="NCBI Taxonomy" id="9940"/>
    <lineage>
        <taxon>Eukaryota</taxon>
        <taxon>Metazoa</taxon>
        <taxon>Chordata</taxon>
        <taxon>Craniata</taxon>
        <taxon>Vertebrata</taxon>
        <taxon>Euteleostomi</taxon>
        <taxon>Mammalia</taxon>
        <taxon>Eutheria</taxon>
        <taxon>Laurasiatheria</taxon>
        <taxon>Artiodactyla</taxon>
        <taxon>Ruminantia</taxon>
        <taxon>Pecora</taxon>
        <taxon>Bovidae</taxon>
        <taxon>Caprinae</taxon>
        <taxon>Ovis</taxon>
    </lineage>
</organism>
<dbReference type="Ensembl" id="ENSOART00020080912.1">
    <property type="protein sequence ID" value="ENSOARP00020059144.1"/>
    <property type="gene ID" value="ENSOARG00020028753.1"/>
</dbReference>
<protein>
    <submittedName>
        <fullName evidence="1">Uncharacterized protein</fullName>
    </submittedName>
</protein>
<reference evidence="1" key="3">
    <citation type="submission" date="2025-09" db="UniProtKB">
        <authorList>
            <consortium name="Ensembl"/>
        </authorList>
    </citation>
    <scope>IDENTIFICATION</scope>
</reference>